<dbReference type="InterPro" id="IPR011990">
    <property type="entry name" value="TPR-like_helical_dom_sf"/>
</dbReference>
<feature type="domain" description="PIN" evidence="1">
    <location>
        <begin position="993"/>
        <end position="1130"/>
    </location>
</feature>
<dbReference type="Pfam" id="PF20698">
    <property type="entry name" value="PIN-TPR-GreABC"/>
    <property type="match status" value="1"/>
</dbReference>
<organism evidence="2 3">
    <name type="scientific">Sphingorhabdus contaminans</name>
    <dbReference type="NCBI Taxonomy" id="1343899"/>
    <lineage>
        <taxon>Bacteria</taxon>
        <taxon>Pseudomonadati</taxon>
        <taxon>Pseudomonadota</taxon>
        <taxon>Alphaproteobacteria</taxon>
        <taxon>Sphingomonadales</taxon>
        <taxon>Sphingomonadaceae</taxon>
        <taxon>Sphingorhabdus</taxon>
    </lineage>
</organism>
<accession>A0A553WK58</accession>
<dbReference type="SUPFAM" id="SSF48452">
    <property type="entry name" value="TPR-like"/>
    <property type="match status" value="2"/>
</dbReference>
<dbReference type="Gene3D" id="1.25.40.10">
    <property type="entry name" value="Tetratricopeptide repeat domain"/>
    <property type="match status" value="2"/>
</dbReference>
<dbReference type="OrthoDB" id="7281435at2"/>
<protein>
    <recommendedName>
        <fullName evidence="1">PIN domain-containing protein</fullName>
    </recommendedName>
</protein>
<gene>
    <name evidence="2" type="ORF">FOM92_06750</name>
</gene>
<name>A0A553WK58_9SPHN</name>
<dbReference type="InterPro" id="IPR048987">
    <property type="entry name" value="PIN-TPR-GreABC"/>
</dbReference>
<comment type="caution">
    <text evidence="2">The sequence shown here is derived from an EMBL/GenBank/DDBJ whole genome shotgun (WGS) entry which is preliminary data.</text>
</comment>
<keyword evidence="3" id="KW-1185">Reference proteome</keyword>
<dbReference type="Proteomes" id="UP000320160">
    <property type="component" value="Unassembled WGS sequence"/>
</dbReference>
<proteinExistence type="predicted"/>
<sequence>MASNNVIGIPTDDSDFEDKCVALFACVCGDPNFKKIGTGGKNQGGLDLIGTRNQNPEVAVGVQCKLITKRGKLDLNQITSDIERALLFDPPLSEIYVATTASDDIKYDQLALKLRQKQKKAGRIVDIQIWGWDTLQGHIRKYADARNAFDPDYSASTQILLNTTFETLAGVNEARSTLALIESEKSESSVKISELHAAFVTGDTTERVEIEKLLDNQIDGFRNLLNNGRPRSALTLLEDFEAHLPSNASAAIRSRVRANIGFAKLKLSDDQGCAIALRQAFEINPGDAKAQANSLLADILDGHIDTALARAKMMVGQSPPNTFAASYIYQAASALEADIEADDIVPSELRVDENSGINRVNYYRKHRGDTWWTVARELADSLPNNEIAQRFDAEAKLEQALRYHQLPATTKGGASRREQITLAALALQKHWDVVRNYENASDEVWLSVGINLSTAYRALRDFKNAETIIGQAANIDPNNIEVLLAGAHLDLIFDRAQDAVTKAEGLPDSPSRTIVLASAYGELDRWDEAVNLITPERLSAIAPDDRALVDCILVRGQAEATTEDEAQLLIKRLLDRWPNDNRVRIVAADLAYRKAPEIAAELLQTATSNLSNDSRYADRVMVAECALRHNDFGSVIAALDGFIETEVLNEPLSWLALAFVNSPIRPRTAEFFAELGPDVISTPRFARLAGFLDCHRGELRSAERHLSLAFSGDPTDLRSLLMLQSTLERSGKREEAKKLVVEIDEYKLEGDPRDQMMLSAILGHYGESERALKLGYLVAAYNRNDERIACRYPGMLFSSKAQGALVKRGGTIEVGDWFLLKSPDGEQIEGLISTDDTPEIQNFSPDHAFAIQIVGASQNQIISIEQPFSKPKDFLVEEVKSKYLWLLDDITRSHATRFPGSVSIGTMTMQDGDIQPVLDVVKASVESDRAILEFYEQQPVPIELLAAMHNKSPISVAELILHYGGEIDTCVGSNEEREIAMQLARQAAGKGAVIDTDTAWCLLHFDLLEPFRNHFGKLVIAQSTIDDLLEIRGREELNLDQEYLTLGFEGEQAVRQIHSPDETKVRVAGIGQAIDKLREYCEILPIDGFDDIEFTSLLHHETIAQSLHAIQLSKHHALFLLSDDIRLRQMNEVYGSKKSGWIQATAQLLASNAQIDARAYAKVVGNLAARKHGYVSVNGETLVGVLCMETPHADAYFNLVAEYIGGPKAEILSHVSVVADFMCRVWSSSVSSWRKGRACGKLIESLIRHRNEDWPGILALLERQITNVHVSVDMRPDHGKAYLNDWIDGHFSRPSFNRFMKSILAKKKRNGS</sequence>
<reference evidence="2 3" key="1">
    <citation type="submission" date="2019-07" db="EMBL/GenBank/DDBJ databases">
        <authorList>
            <person name="Park M."/>
        </authorList>
    </citation>
    <scope>NUCLEOTIDE SEQUENCE [LARGE SCALE GENOMIC DNA]</scope>
    <source>
        <strain evidence="2 3">KCTC32445</strain>
    </source>
</reference>
<dbReference type="EMBL" id="VKKU01000001">
    <property type="protein sequence ID" value="TSB05072.1"/>
    <property type="molecule type" value="Genomic_DNA"/>
</dbReference>
<evidence type="ECO:0000313" key="2">
    <source>
        <dbReference type="EMBL" id="TSB05072.1"/>
    </source>
</evidence>
<evidence type="ECO:0000259" key="1">
    <source>
        <dbReference type="Pfam" id="PF20698"/>
    </source>
</evidence>
<dbReference type="RefSeq" id="WP_143775988.1">
    <property type="nucleotide sequence ID" value="NZ_VKKU01000001.1"/>
</dbReference>
<evidence type="ECO:0000313" key="3">
    <source>
        <dbReference type="Proteomes" id="UP000320160"/>
    </source>
</evidence>